<gene>
    <name evidence="1" type="ORF">QOZ88_03930</name>
</gene>
<proteinExistence type="predicted"/>
<organism evidence="1 2">
    <name type="scientific">Blastococcus carthaginiensis</name>
    <dbReference type="NCBI Taxonomy" id="3050034"/>
    <lineage>
        <taxon>Bacteria</taxon>
        <taxon>Bacillati</taxon>
        <taxon>Actinomycetota</taxon>
        <taxon>Actinomycetes</taxon>
        <taxon>Geodermatophilales</taxon>
        <taxon>Geodermatophilaceae</taxon>
        <taxon>Blastococcus</taxon>
    </lineage>
</organism>
<keyword evidence="2" id="KW-1185">Reference proteome</keyword>
<evidence type="ECO:0000313" key="1">
    <source>
        <dbReference type="EMBL" id="MDP5181776.1"/>
    </source>
</evidence>
<accession>A0ABT9I875</accession>
<name>A0ABT9I875_9ACTN</name>
<dbReference type="EMBL" id="JASNFN010000002">
    <property type="protein sequence ID" value="MDP5181776.1"/>
    <property type="molecule type" value="Genomic_DNA"/>
</dbReference>
<comment type="caution">
    <text evidence="1">The sequence shown here is derived from an EMBL/GenBank/DDBJ whole genome shotgun (WGS) entry which is preliminary data.</text>
</comment>
<sequence length="47" mass="5275">MTRLRTVLARRHAVRAHLREERAFARALATAPTLESAHEIAALGARR</sequence>
<protein>
    <submittedName>
        <fullName evidence="1">Uncharacterized protein</fullName>
    </submittedName>
</protein>
<dbReference type="RefSeq" id="WP_305998483.1">
    <property type="nucleotide sequence ID" value="NZ_JASNFN010000002.1"/>
</dbReference>
<evidence type="ECO:0000313" key="2">
    <source>
        <dbReference type="Proteomes" id="UP001233673"/>
    </source>
</evidence>
<reference evidence="2" key="1">
    <citation type="submission" date="2023-05" db="EMBL/GenBank/DDBJ databases">
        <title>Draft genome of Pseudofrankia sp. BMG5.37.</title>
        <authorList>
            <person name="Gtari M."/>
            <person name="Ghodhbane F."/>
            <person name="Sbissi I."/>
        </authorList>
    </citation>
    <scope>NUCLEOTIDE SEQUENCE [LARGE SCALE GENOMIC DNA]</scope>
    <source>
        <strain evidence="2">BMG 814</strain>
    </source>
</reference>
<dbReference type="Proteomes" id="UP001233673">
    <property type="component" value="Unassembled WGS sequence"/>
</dbReference>